<protein>
    <recommendedName>
        <fullName evidence="1">Methyltransferase domain-containing protein</fullName>
    </recommendedName>
</protein>
<dbReference type="PANTHER" id="PTHR45128">
    <property type="entry name" value="METHYLTRANSFERASE TYPE 11"/>
    <property type="match status" value="1"/>
</dbReference>
<dbReference type="Pfam" id="PF13847">
    <property type="entry name" value="Methyltransf_31"/>
    <property type="match status" value="1"/>
</dbReference>
<dbReference type="AlphaFoldDB" id="A0A0L0GH56"/>
<evidence type="ECO:0000259" key="1">
    <source>
        <dbReference type="Pfam" id="PF13847"/>
    </source>
</evidence>
<evidence type="ECO:0000313" key="3">
    <source>
        <dbReference type="Proteomes" id="UP000054560"/>
    </source>
</evidence>
<dbReference type="STRING" id="667725.A0A0L0GH56"/>
<reference evidence="2 3" key="1">
    <citation type="submission" date="2011-02" db="EMBL/GenBank/DDBJ databases">
        <title>The Genome Sequence of Sphaeroforma arctica JP610.</title>
        <authorList>
            <consortium name="The Broad Institute Genome Sequencing Platform"/>
            <person name="Russ C."/>
            <person name="Cuomo C."/>
            <person name="Young S.K."/>
            <person name="Zeng Q."/>
            <person name="Gargeya S."/>
            <person name="Alvarado L."/>
            <person name="Berlin A."/>
            <person name="Chapman S.B."/>
            <person name="Chen Z."/>
            <person name="Freedman E."/>
            <person name="Gellesch M."/>
            <person name="Goldberg J."/>
            <person name="Griggs A."/>
            <person name="Gujja S."/>
            <person name="Heilman E."/>
            <person name="Heiman D."/>
            <person name="Howarth C."/>
            <person name="Mehta T."/>
            <person name="Neiman D."/>
            <person name="Pearson M."/>
            <person name="Roberts A."/>
            <person name="Saif S."/>
            <person name="Shea T."/>
            <person name="Shenoy N."/>
            <person name="Sisk P."/>
            <person name="Stolte C."/>
            <person name="Sykes S."/>
            <person name="White J."/>
            <person name="Yandava C."/>
            <person name="Burger G."/>
            <person name="Gray M.W."/>
            <person name="Holland P.W.H."/>
            <person name="King N."/>
            <person name="Lang F.B.F."/>
            <person name="Roger A.J."/>
            <person name="Ruiz-Trillo I."/>
            <person name="Haas B."/>
            <person name="Nusbaum C."/>
            <person name="Birren B."/>
        </authorList>
    </citation>
    <scope>NUCLEOTIDE SEQUENCE [LARGE SCALE GENOMIC DNA]</scope>
    <source>
        <strain evidence="2 3">JP610</strain>
    </source>
</reference>
<dbReference type="SUPFAM" id="SSF53335">
    <property type="entry name" value="S-adenosyl-L-methionine-dependent methyltransferases"/>
    <property type="match status" value="1"/>
</dbReference>
<name>A0A0L0GH56_9EUKA</name>
<proteinExistence type="predicted"/>
<dbReference type="CDD" id="cd02440">
    <property type="entry name" value="AdoMet_MTases"/>
    <property type="match status" value="1"/>
</dbReference>
<sequence>MPGNLAAYSTEIPLLNSAVYKKMPELFRSGKGMAYGTYPGFNSFMEELAIAKHNSSLLGFIKRNPVLHEKLQEGGMRVLDLGCGSGVATRLMAREYPKSQFVGIDIDETAINVASKAVGELSNIEFVMKDAVDLTDGELGDFDYATAFDAVHDLNHPEEVVKGVVSVLTKRKGTFSAVDVQAQSDIRGNVGSTMSGFAYAVSLFYCMPVGLGVDGKGKGFGMMWGQDKALKLFRECGFKDVQVKEIEDDPFNVEYRCQVEPEAATDFR</sequence>
<dbReference type="RefSeq" id="XP_014161565.1">
    <property type="nucleotide sequence ID" value="XM_014306090.1"/>
</dbReference>
<dbReference type="Gene3D" id="3.40.50.150">
    <property type="entry name" value="Vaccinia Virus protein VP39"/>
    <property type="match status" value="1"/>
</dbReference>
<evidence type="ECO:0000313" key="2">
    <source>
        <dbReference type="EMBL" id="KNC87663.1"/>
    </source>
</evidence>
<dbReference type="eggNOG" id="KOG1269">
    <property type="taxonomic scope" value="Eukaryota"/>
</dbReference>
<dbReference type="InterPro" id="IPR025714">
    <property type="entry name" value="Methyltranfer_dom"/>
</dbReference>
<dbReference type="GeneID" id="25900738"/>
<dbReference type="Proteomes" id="UP000054560">
    <property type="component" value="Unassembled WGS sequence"/>
</dbReference>
<dbReference type="PANTHER" id="PTHR45128:SF1">
    <property type="entry name" value="S-ADENOSYLMETHIONINE-DEPENDENT METHYLTRANSFERASE RV2258C"/>
    <property type="match status" value="1"/>
</dbReference>
<feature type="domain" description="Methyltransferase" evidence="1">
    <location>
        <begin position="74"/>
        <end position="192"/>
    </location>
</feature>
<organism evidence="2 3">
    <name type="scientific">Sphaeroforma arctica JP610</name>
    <dbReference type="NCBI Taxonomy" id="667725"/>
    <lineage>
        <taxon>Eukaryota</taxon>
        <taxon>Ichthyosporea</taxon>
        <taxon>Ichthyophonida</taxon>
        <taxon>Sphaeroforma</taxon>
    </lineage>
</organism>
<keyword evidence="3" id="KW-1185">Reference proteome</keyword>
<dbReference type="InterPro" id="IPR053173">
    <property type="entry name" value="SAM-binding_MTase"/>
</dbReference>
<dbReference type="InterPro" id="IPR029063">
    <property type="entry name" value="SAM-dependent_MTases_sf"/>
</dbReference>
<dbReference type="EMBL" id="KQ241602">
    <property type="protein sequence ID" value="KNC87663.1"/>
    <property type="molecule type" value="Genomic_DNA"/>
</dbReference>
<accession>A0A0L0GH56</accession>
<dbReference type="OrthoDB" id="506498at2759"/>
<gene>
    <name evidence="2" type="ORF">SARC_00234</name>
</gene>